<keyword evidence="1" id="KW-1133">Transmembrane helix</keyword>
<feature type="transmembrane region" description="Helical" evidence="1">
    <location>
        <begin position="105"/>
        <end position="123"/>
    </location>
</feature>
<dbReference type="RefSeq" id="WP_100849706.1">
    <property type="nucleotide sequence ID" value="NZ_BMJF01000002.1"/>
</dbReference>
<keyword evidence="1" id="KW-0472">Membrane</keyword>
<evidence type="ECO:0000313" key="2">
    <source>
        <dbReference type="EMBL" id="ATZ94839.1"/>
    </source>
</evidence>
<dbReference type="KEGG" id="dfn:CVE23_13145"/>
<accession>A0A2K8QMU0</accession>
<name>A0A2K8QMU0_9GAMM</name>
<evidence type="ECO:0000313" key="3">
    <source>
        <dbReference type="Proteomes" id="UP000231901"/>
    </source>
</evidence>
<protein>
    <submittedName>
        <fullName evidence="2">DUF2335 domain-containing protein</fullName>
    </submittedName>
</protein>
<dbReference type="Pfam" id="PF10097">
    <property type="entry name" value="DUF2335"/>
    <property type="match status" value="1"/>
</dbReference>
<dbReference type="InterPro" id="IPR019284">
    <property type="entry name" value="RP532"/>
</dbReference>
<keyword evidence="1" id="KW-0812">Transmembrane</keyword>
<gene>
    <name evidence="2" type="ORF">CVE23_13145</name>
</gene>
<dbReference type="EMBL" id="CP025003">
    <property type="protein sequence ID" value="ATZ94839.1"/>
    <property type="molecule type" value="Genomic_DNA"/>
</dbReference>
<feature type="transmembrane region" description="Helical" evidence="1">
    <location>
        <begin position="129"/>
        <end position="148"/>
    </location>
</feature>
<dbReference type="Proteomes" id="UP000231901">
    <property type="component" value="Chromosome"/>
</dbReference>
<proteinExistence type="predicted"/>
<reference evidence="3" key="1">
    <citation type="journal article" date="2018" name="Genome Announc.">
        <title>Complete genome sequence of a Dickeya fangzhongdai type strain causing bleeding canker of pear tree trunks.</title>
        <authorList>
            <person name="Zhao Y."/>
            <person name="Tian Y."/>
            <person name="Li X."/>
            <person name="Hu B."/>
        </authorList>
    </citation>
    <scope>NUCLEOTIDE SEQUENCE [LARGE SCALE GENOMIC DNA]</scope>
    <source>
        <strain evidence="3">DSM 101947</strain>
    </source>
</reference>
<sequence>MQSADTHNRENEEARALAEKVESTLIENPIFLERLLDRPQIKAMVSSTFFRGPLPPPEMLREYNDIVPDGAERIMAKSEREQAHRHRITEKSLDGEMSRDKRGQWMAFAITMTILVIATLFAWKGEMVFAGTLITLDLIGLASVFVIGRYRPSNNSE</sequence>
<evidence type="ECO:0000256" key="1">
    <source>
        <dbReference type="SAM" id="Phobius"/>
    </source>
</evidence>
<organism evidence="2 3">
    <name type="scientific">Dickeya fangzhongdai</name>
    <dbReference type="NCBI Taxonomy" id="1778540"/>
    <lineage>
        <taxon>Bacteria</taxon>
        <taxon>Pseudomonadati</taxon>
        <taxon>Pseudomonadota</taxon>
        <taxon>Gammaproteobacteria</taxon>
        <taxon>Enterobacterales</taxon>
        <taxon>Pectobacteriaceae</taxon>
        <taxon>Dickeya</taxon>
    </lineage>
</organism>
<dbReference type="GeneID" id="66565273"/>
<keyword evidence="3" id="KW-1185">Reference proteome</keyword>
<dbReference type="AlphaFoldDB" id="A0A2K8QMU0"/>